<keyword evidence="3" id="KW-1185">Reference proteome</keyword>
<gene>
    <name evidence="2" type="ORF">niasHT_004302</name>
</gene>
<evidence type="ECO:0000313" key="2">
    <source>
        <dbReference type="EMBL" id="KAL3117637.1"/>
    </source>
</evidence>
<organism evidence="2 3">
    <name type="scientific">Heterodera trifolii</name>
    <dbReference type="NCBI Taxonomy" id="157864"/>
    <lineage>
        <taxon>Eukaryota</taxon>
        <taxon>Metazoa</taxon>
        <taxon>Ecdysozoa</taxon>
        <taxon>Nematoda</taxon>
        <taxon>Chromadorea</taxon>
        <taxon>Rhabditida</taxon>
        <taxon>Tylenchina</taxon>
        <taxon>Tylenchomorpha</taxon>
        <taxon>Tylenchoidea</taxon>
        <taxon>Heteroderidae</taxon>
        <taxon>Heteroderinae</taxon>
        <taxon>Heterodera</taxon>
    </lineage>
</organism>
<feature type="signal peptide" evidence="1">
    <location>
        <begin position="1"/>
        <end position="25"/>
    </location>
</feature>
<evidence type="ECO:0000256" key="1">
    <source>
        <dbReference type="SAM" id="SignalP"/>
    </source>
</evidence>
<reference evidence="2 3" key="1">
    <citation type="submission" date="2024-10" db="EMBL/GenBank/DDBJ databases">
        <authorList>
            <person name="Kim D."/>
        </authorList>
    </citation>
    <scope>NUCLEOTIDE SEQUENCE [LARGE SCALE GENOMIC DNA]</scope>
    <source>
        <strain evidence="2">BH-2024</strain>
    </source>
</reference>
<evidence type="ECO:0000313" key="3">
    <source>
        <dbReference type="Proteomes" id="UP001620626"/>
    </source>
</evidence>
<keyword evidence="1" id="KW-0732">Signal</keyword>
<dbReference type="EMBL" id="JBICBT010000313">
    <property type="protein sequence ID" value="KAL3117637.1"/>
    <property type="molecule type" value="Genomic_DNA"/>
</dbReference>
<dbReference type="AlphaFoldDB" id="A0ABD2LQW4"/>
<evidence type="ECO:0008006" key="4">
    <source>
        <dbReference type="Google" id="ProtNLM"/>
    </source>
</evidence>
<accession>A0ABD2LQW4</accession>
<sequence length="131" mass="15879">MFYIWSYFLIVLSLLVIFIFSSVHCTVDKQKKHHQHQEDFDRTTSAFSPKFELKHDHHKHRLRRAVIKICVDFKRQPIPCKWETEAQLRKKLMACHLSIITMPFCHRTVPKIIRKMHKIQWNRRRGGIFAL</sequence>
<name>A0ABD2LQW4_9BILA</name>
<protein>
    <recommendedName>
        <fullName evidence="4">Secreted protein</fullName>
    </recommendedName>
</protein>
<comment type="caution">
    <text evidence="2">The sequence shown here is derived from an EMBL/GenBank/DDBJ whole genome shotgun (WGS) entry which is preliminary data.</text>
</comment>
<proteinExistence type="predicted"/>
<feature type="chain" id="PRO_5044895923" description="Secreted protein" evidence="1">
    <location>
        <begin position="26"/>
        <end position="131"/>
    </location>
</feature>
<dbReference type="Proteomes" id="UP001620626">
    <property type="component" value="Unassembled WGS sequence"/>
</dbReference>